<dbReference type="EMBL" id="JAPPUX010000003">
    <property type="protein sequence ID" value="MCY4726863.1"/>
    <property type="molecule type" value="Genomic_DNA"/>
</dbReference>
<dbReference type="InterPro" id="IPR011990">
    <property type="entry name" value="TPR-like_helical_dom_sf"/>
</dbReference>
<evidence type="ECO:0000313" key="1">
    <source>
        <dbReference type="EMBL" id="MCY4726863.1"/>
    </source>
</evidence>
<evidence type="ECO:0008006" key="3">
    <source>
        <dbReference type="Google" id="ProtNLM"/>
    </source>
</evidence>
<sequence>MPLSLDEVHDLIDSWEIDPEVDTVVPAVELFAGMAVGDPGRLDVLHVIADHRAMRGEVDAALAFLDQAGPTSDDDAEVLRAMRVAYLIEGGRADQAEPLLHDLRRRGPRLPDEALERVADALEEAGRLREAMRWFTIGLRDLDPQQDRPAYEEEYALVGRWRVRRALDLPPDHYDVLARETLDARRARWTDDGD</sequence>
<name>A0ABT4CD09_9ACTN</name>
<protein>
    <recommendedName>
        <fullName evidence="3">Tetratricopeptide repeat protein</fullName>
    </recommendedName>
</protein>
<organism evidence="1 2">
    <name type="scientific">Nocardioides pini</name>
    <dbReference type="NCBI Taxonomy" id="2975053"/>
    <lineage>
        <taxon>Bacteria</taxon>
        <taxon>Bacillati</taxon>
        <taxon>Actinomycetota</taxon>
        <taxon>Actinomycetes</taxon>
        <taxon>Propionibacteriales</taxon>
        <taxon>Nocardioidaceae</taxon>
        <taxon>Nocardioides</taxon>
    </lineage>
</organism>
<keyword evidence="2" id="KW-1185">Reference proteome</keyword>
<dbReference type="Gene3D" id="1.25.40.10">
    <property type="entry name" value="Tetratricopeptide repeat domain"/>
    <property type="match status" value="1"/>
</dbReference>
<dbReference type="Proteomes" id="UP001074726">
    <property type="component" value="Unassembled WGS sequence"/>
</dbReference>
<accession>A0ABT4CD09</accession>
<evidence type="ECO:0000313" key="2">
    <source>
        <dbReference type="Proteomes" id="UP001074726"/>
    </source>
</evidence>
<reference evidence="1" key="1">
    <citation type="submission" date="2022-08" db="EMBL/GenBank/DDBJ databases">
        <title>Genome sequencing of Nocardioides sp. STR2.</title>
        <authorList>
            <person name="So Y."/>
        </authorList>
    </citation>
    <scope>NUCLEOTIDE SEQUENCE</scope>
    <source>
        <strain evidence="1">STR2</strain>
    </source>
</reference>
<comment type="caution">
    <text evidence="1">The sequence shown here is derived from an EMBL/GenBank/DDBJ whole genome shotgun (WGS) entry which is preliminary data.</text>
</comment>
<gene>
    <name evidence="1" type="ORF">NYO98_11295</name>
</gene>
<dbReference type="SUPFAM" id="SSF48452">
    <property type="entry name" value="TPR-like"/>
    <property type="match status" value="1"/>
</dbReference>
<proteinExistence type="predicted"/>
<dbReference type="RefSeq" id="WP_268111785.1">
    <property type="nucleotide sequence ID" value="NZ_JAPPUX010000003.1"/>
</dbReference>